<evidence type="ECO:0000313" key="5">
    <source>
        <dbReference type="Proteomes" id="UP000694409"/>
    </source>
</evidence>
<feature type="region of interest" description="Disordered" evidence="2">
    <location>
        <begin position="404"/>
        <end position="433"/>
    </location>
</feature>
<dbReference type="Gene3D" id="1.10.375.10">
    <property type="entry name" value="Human Immunodeficiency Virus Type 1 Capsid Protein"/>
    <property type="match status" value="1"/>
</dbReference>
<dbReference type="Pfam" id="PF00098">
    <property type="entry name" value="zf-CCHC"/>
    <property type="match status" value="1"/>
</dbReference>
<evidence type="ECO:0000256" key="2">
    <source>
        <dbReference type="SAM" id="MobiDB-lite"/>
    </source>
</evidence>
<dbReference type="SUPFAM" id="SSF57756">
    <property type="entry name" value="Retrovirus zinc finger-like domains"/>
    <property type="match status" value="1"/>
</dbReference>
<evidence type="ECO:0000259" key="3">
    <source>
        <dbReference type="PROSITE" id="PS50158"/>
    </source>
</evidence>
<evidence type="ECO:0000313" key="4">
    <source>
        <dbReference type="Ensembl" id="ENSSCAP00000017375.1"/>
    </source>
</evidence>
<proteinExistence type="predicted"/>
<keyword evidence="1" id="KW-0863">Zinc-finger</keyword>
<dbReference type="Gene3D" id="4.10.60.10">
    <property type="entry name" value="Zinc finger, CCHC-type"/>
    <property type="match status" value="1"/>
</dbReference>
<keyword evidence="5" id="KW-1185">Reference proteome</keyword>
<dbReference type="PROSITE" id="PS50158">
    <property type="entry name" value="ZF_CCHC"/>
    <property type="match status" value="1"/>
</dbReference>
<sequence>MGQCVSKRGNPLKGKKKVRSIPLDTTKTLDQVKMIHYCTEIWPKFKLQGKRPWYGTYDPWICSQLNHYLRTRENPDVEQLMYAACWQAGAVSEGSVKICKLKEKEKEKNESREEVSKKWDPLDYLPPPPFPPIYPVTSQIDNNIDGPWCNTRSKASKPEKMMPLREVPMGGMLGGVGFVNAPLTASEVRSFKKELGNLVEDPVGISNQVDQFLGPNIYTWGELDSILNILFCPEEVRMIRTAGIKIWERENRTGPPGDLKMPLVDPGWNPNHEEGRRNMRDYRSLIIKGIKESVPRSSNTKLAFEGTQEKDEAPASWLNRLRRNFQLYSNIDPDSPEGQVLLKVQFVTKSWPDIRRKLEKIEDWQEKSINELLKEALRVYLRREEEKAKAKARIMVAVARESAGADKDLSARGSPETGQRKPTPSVGRYWEKPGFRKEGEKSRRIEGVPNERACYYCGQVGHFRKECRKLRRDEVIAQEQEALERALRGED</sequence>
<dbReference type="GO" id="GO:0019068">
    <property type="term" value="P:virion assembly"/>
    <property type="evidence" value="ECO:0007669"/>
    <property type="project" value="InterPro"/>
</dbReference>
<reference evidence="4" key="1">
    <citation type="submission" date="2025-08" db="UniProtKB">
        <authorList>
            <consortium name="Ensembl"/>
        </authorList>
    </citation>
    <scope>IDENTIFICATION</scope>
</reference>
<evidence type="ECO:0000256" key="1">
    <source>
        <dbReference type="PROSITE-ProRule" id="PRU00047"/>
    </source>
</evidence>
<reference evidence="4" key="2">
    <citation type="submission" date="2025-09" db="UniProtKB">
        <authorList>
            <consortium name="Ensembl"/>
        </authorList>
    </citation>
    <scope>IDENTIFICATION</scope>
</reference>
<dbReference type="InterPro" id="IPR001878">
    <property type="entry name" value="Znf_CCHC"/>
</dbReference>
<dbReference type="GO" id="GO:0003676">
    <property type="term" value="F:nucleic acid binding"/>
    <property type="evidence" value="ECO:0007669"/>
    <property type="project" value="InterPro"/>
</dbReference>
<keyword evidence="1" id="KW-0479">Metal-binding</keyword>
<dbReference type="InterPro" id="IPR050462">
    <property type="entry name" value="Retroviral_Gag-Pol_poly"/>
</dbReference>
<name>A0A8C9NHL8_SERCA</name>
<protein>
    <recommendedName>
        <fullName evidence="3">CCHC-type domain-containing protein</fullName>
    </recommendedName>
</protein>
<feature type="domain" description="CCHC-type" evidence="3">
    <location>
        <begin position="454"/>
        <end position="469"/>
    </location>
</feature>
<dbReference type="OMA" id="WERENRT"/>
<dbReference type="AlphaFoldDB" id="A0A8C9NHL8"/>
<organism evidence="4 5">
    <name type="scientific">Serinus canaria</name>
    <name type="common">Island canary</name>
    <name type="synonym">Fringilla canaria</name>
    <dbReference type="NCBI Taxonomy" id="9135"/>
    <lineage>
        <taxon>Eukaryota</taxon>
        <taxon>Metazoa</taxon>
        <taxon>Chordata</taxon>
        <taxon>Craniata</taxon>
        <taxon>Vertebrata</taxon>
        <taxon>Euteleostomi</taxon>
        <taxon>Archelosauria</taxon>
        <taxon>Archosauria</taxon>
        <taxon>Dinosauria</taxon>
        <taxon>Saurischia</taxon>
        <taxon>Theropoda</taxon>
        <taxon>Coelurosauria</taxon>
        <taxon>Aves</taxon>
        <taxon>Neognathae</taxon>
        <taxon>Neoaves</taxon>
        <taxon>Telluraves</taxon>
        <taxon>Australaves</taxon>
        <taxon>Passeriformes</taxon>
        <taxon>Passeroidea</taxon>
        <taxon>Fringillidae</taxon>
        <taxon>Carduelinae</taxon>
        <taxon>Serinus</taxon>
    </lineage>
</organism>
<dbReference type="GeneTree" id="ENSGT01030000235351"/>
<dbReference type="SUPFAM" id="SSF47943">
    <property type="entry name" value="Retrovirus capsid protein, N-terminal core domain"/>
    <property type="match status" value="1"/>
</dbReference>
<dbReference type="InterPro" id="IPR008919">
    <property type="entry name" value="Retrov_capsid_N"/>
</dbReference>
<dbReference type="SUPFAM" id="SSF47836">
    <property type="entry name" value="Retroviral matrix proteins"/>
    <property type="match status" value="1"/>
</dbReference>
<keyword evidence="1" id="KW-0862">Zinc</keyword>
<dbReference type="Ensembl" id="ENSSCAT00000019456.1">
    <property type="protein sequence ID" value="ENSSCAP00000017375.1"/>
    <property type="gene ID" value="ENSSCAG00000012622.1"/>
</dbReference>
<dbReference type="Pfam" id="PF02093">
    <property type="entry name" value="Gag_p30"/>
    <property type="match status" value="1"/>
</dbReference>
<dbReference type="GO" id="GO:0008270">
    <property type="term" value="F:zinc ion binding"/>
    <property type="evidence" value="ECO:0007669"/>
    <property type="project" value="UniProtKB-KW"/>
</dbReference>
<accession>A0A8C9NHL8</accession>
<dbReference type="SMART" id="SM00343">
    <property type="entry name" value="ZnF_C2HC"/>
    <property type="match status" value="1"/>
</dbReference>
<dbReference type="PANTHER" id="PTHR33166">
    <property type="entry name" value="GAG_P30 DOMAIN-CONTAINING PROTEIN"/>
    <property type="match status" value="1"/>
</dbReference>
<dbReference type="InterPro" id="IPR003036">
    <property type="entry name" value="Gag_P30"/>
</dbReference>
<dbReference type="Proteomes" id="UP000694409">
    <property type="component" value="Unassembled WGS sequence"/>
</dbReference>
<dbReference type="InterPro" id="IPR010999">
    <property type="entry name" value="Retrovr_matrix"/>
</dbReference>
<dbReference type="InterPro" id="IPR036875">
    <property type="entry name" value="Znf_CCHC_sf"/>
</dbReference>